<evidence type="ECO:0000313" key="1">
    <source>
        <dbReference type="EMBL" id="RRQ22773.1"/>
    </source>
</evidence>
<dbReference type="Proteomes" id="UP000287798">
    <property type="component" value="Unassembled WGS sequence"/>
</dbReference>
<comment type="caution">
    <text evidence="1">The sequence shown here is derived from an EMBL/GenBank/DDBJ whole genome shotgun (WGS) entry which is preliminary data.</text>
</comment>
<accession>A0A426QLY0</accession>
<dbReference type="AlphaFoldDB" id="A0A426QLY0"/>
<dbReference type="EMBL" id="QZMU01000001">
    <property type="protein sequence ID" value="RRQ22773.1"/>
    <property type="molecule type" value="Genomic_DNA"/>
</dbReference>
<sequence length="91" mass="9734">MLEAAATRRPGDAVEQVIQGELLQRGRGERHYSPTSDFLRSRLFEAGDDAGNGSSAAANSAGRQAVGAYLAHTRDLIQPDANRGTAVDYFI</sequence>
<protein>
    <submittedName>
        <fullName evidence="1">Uncharacterized protein</fullName>
    </submittedName>
</protein>
<proteinExistence type="predicted"/>
<organism evidence="1 2">
    <name type="scientific">Thiohalobacter thiocyanaticus</name>
    <dbReference type="NCBI Taxonomy" id="585455"/>
    <lineage>
        <taxon>Bacteria</taxon>
        <taxon>Pseudomonadati</taxon>
        <taxon>Pseudomonadota</taxon>
        <taxon>Gammaproteobacteria</taxon>
        <taxon>Thiohalobacterales</taxon>
        <taxon>Thiohalobacteraceae</taxon>
        <taxon>Thiohalobacter</taxon>
    </lineage>
</organism>
<reference evidence="1 2" key="1">
    <citation type="journal article" date="2010" name="Int. J. Syst. Evol. Microbiol.">
        <title>Thiohalobacter thiocyanaticus gen. nov., sp. nov., a moderately halophilic, sulfur-oxidizing gammaproteobacterium from hypersaline lakes, that utilizes thiocyanate.</title>
        <authorList>
            <person name="Sorokin D.Y."/>
            <person name="Kovaleva O.L."/>
            <person name="Tourova T.P."/>
            <person name="Muyzer G."/>
        </authorList>
    </citation>
    <scope>NUCLEOTIDE SEQUENCE [LARGE SCALE GENOMIC DNA]</scope>
    <source>
        <strain evidence="1 2">Hrh1</strain>
    </source>
</reference>
<gene>
    <name evidence="1" type="ORF">D6C00_13105</name>
</gene>
<evidence type="ECO:0000313" key="2">
    <source>
        <dbReference type="Proteomes" id="UP000287798"/>
    </source>
</evidence>
<keyword evidence="2" id="KW-1185">Reference proteome</keyword>
<name>A0A426QLY0_9GAMM</name>